<dbReference type="CDD" id="cd04301">
    <property type="entry name" value="NAT_SF"/>
    <property type="match status" value="1"/>
</dbReference>
<dbReference type="PANTHER" id="PTHR43626:SF4">
    <property type="entry name" value="GCN5-RELATED N-ACETYLTRANSFERASE 2, CHLOROPLASTIC"/>
    <property type="match status" value="1"/>
</dbReference>
<dbReference type="Proteomes" id="UP001646157">
    <property type="component" value="Unassembled WGS sequence"/>
</dbReference>
<evidence type="ECO:0000256" key="1">
    <source>
        <dbReference type="ARBA" id="ARBA00022679"/>
    </source>
</evidence>
<feature type="domain" description="N-acetyltransferase" evidence="3">
    <location>
        <begin position="1"/>
        <end position="130"/>
    </location>
</feature>
<evidence type="ECO:0000313" key="4">
    <source>
        <dbReference type="EMBL" id="MBM7586032.1"/>
    </source>
</evidence>
<name>A0ABS2NDV3_9BACI</name>
<evidence type="ECO:0000259" key="3">
    <source>
        <dbReference type="PROSITE" id="PS51186"/>
    </source>
</evidence>
<dbReference type="PROSITE" id="PS51186">
    <property type="entry name" value="GNAT"/>
    <property type="match status" value="1"/>
</dbReference>
<organism evidence="4 5">
    <name type="scientific">Rossellomorea pakistanensis</name>
    <dbReference type="NCBI Taxonomy" id="992288"/>
    <lineage>
        <taxon>Bacteria</taxon>
        <taxon>Bacillati</taxon>
        <taxon>Bacillota</taxon>
        <taxon>Bacilli</taxon>
        <taxon>Bacillales</taxon>
        <taxon>Bacillaceae</taxon>
        <taxon>Rossellomorea</taxon>
    </lineage>
</organism>
<keyword evidence="5" id="KW-1185">Reference proteome</keyword>
<accession>A0ABS2NDV3</accession>
<comment type="caution">
    <text evidence="4">The sequence shown here is derived from an EMBL/GenBank/DDBJ whole genome shotgun (WGS) entry which is preliminary data.</text>
</comment>
<dbReference type="RefSeq" id="WP_205173078.1">
    <property type="nucleotide sequence ID" value="NZ_JAFBDZ010000002.1"/>
</dbReference>
<dbReference type="SUPFAM" id="SSF55729">
    <property type="entry name" value="Acyl-CoA N-acyltransferases (Nat)"/>
    <property type="match status" value="1"/>
</dbReference>
<keyword evidence="1" id="KW-0808">Transferase</keyword>
<dbReference type="EMBL" id="JAFBDZ010000002">
    <property type="protein sequence ID" value="MBM7586032.1"/>
    <property type="molecule type" value="Genomic_DNA"/>
</dbReference>
<protein>
    <submittedName>
        <fullName evidence="4">GNAT family acetyltransferase</fullName>
    </submittedName>
</protein>
<gene>
    <name evidence="4" type="ORF">JOC86_002574</name>
</gene>
<dbReference type="InterPro" id="IPR000182">
    <property type="entry name" value="GNAT_dom"/>
</dbReference>
<dbReference type="Gene3D" id="3.40.630.30">
    <property type="match status" value="1"/>
</dbReference>
<evidence type="ECO:0000313" key="5">
    <source>
        <dbReference type="Proteomes" id="UP001646157"/>
    </source>
</evidence>
<dbReference type="Pfam" id="PF00583">
    <property type="entry name" value="Acetyltransf_1"/>
    <property type="match status" value="1"/>
</dbReference>
<sequence length="130" mass="15105">MEYLSYSQKRMSAKDIIPLYKDVNWWPERKESDIEKMLQLGSSVGAWKDGRLVGFARAITDGKFRAYIEDVVVISSLQKTGIGKILVAKLLNELNHIDVISLFCSEELIPFYDQNHFKYSKSQFVMHRKN</sequence>
<dbReference type="PANTHER" id="PTHR43626">
    <property type="entry name" value="ACYL-COA N-ACYLTRANSFERASE"/>
    <property type="match status" value="1"/>
</dbReference>
<dbReference type="InterPro" id="IPR045039">
    <property type="entry name" value="NSI-like"/>
</dbReference>
<reference evidence="4 5" key="1">
    <citation type="submission" date="2021-01" db="EMBL/GenBank/DDBJ databases">
        <title>Genomic Encyclopedia of Type Strains, Phase IV (KMG-IV): sequencing the most valuable type-strain genomes for metagenomic binning, comparative biology and taxonomic classification.</title>
        <authorList>
            <person name="Goeker M."/>
        </authorList>
    </citation>
    <scope>NUCLEOTIDE SEQUENCE [LARGE SCALE GENOMIC DNA]</scope>
    <source>
        <strain evidence="4 5">DSM 24834</strain>
    </source>
</reference>
<dbReference type="InterPro" id="IPR016181">
    <property type="entry name" value="Acyl_CoA_acyltransferase"/>
</dbReference>
<keyword evidence="2" id="KW-0012">Acyltransferase</keyword>
<proteinExistence type="predicted"/>
<evidence type="ECO:0000256" key="2">
    <source>
        <dbReference type="ARBA" id="ARBA00023315"/>
    </source>
</evidence>